<keyword evidence="6" id="KW-1133">Transmembrane helix</keyword>
<keyword evidence="8 11" id="KW-0408">Iron</keyword>
<accession>A0AAV8U0C7</accession>
<evidence type="ECO:0000256" key="6">
    <source>
        <dbReference type="ARBA" id="ARBA00022989"/>
    </source>
</evidence>
<evidence type="ECO:0000256" key="1">
    <source>
        <dbReference type="ARBA" id="ARBA00004167"/>
    </source>
</evidence>
<evidence type="ECO:0008006" key="15">
    <source>
        <dbReference type="Google" id="ProtNLM"/>
    </source>
</evidence>
<keyword evidence="7 12" id="KW-0560">Oxidoreductase</keyword>
<dbReference type="PRINTS" id="PR00463">
    <property type="entry name" value="EP450I"/>
</dbReference>
<evidence type="ECO:0000256" key="11">
    <source>
        <dbReference type="PIRSR" id="PIRSR602401-1"/>
    </source>
</evidence>
<dbReference type="InterPro" id="IPR001128">
    <property type="entry name" value="Cyt_P450"/>
</dbReference>
<comment type="subcellular location">
    <subcellularLocation>
        <location evidence="1">Membrane</location>
        <topology evidence="1">Single-pass membrane protein</topology>
    </subcellularLocation>
</comment>
<dbReference type="GO" id="GO:0020037">
    <property type="term" value="F:heme binding"/>
    <property type="evidence" value="ECO:0007669"/>
    <property type="project" value="InterPro"/>
</dbReference>
<feature type="binding site" description="axial binding residue" evidence="11">
    <location>
        <position position="429"/>
    </location>
    <ligand>
        <name>heme</name>
        <dbReference type="ChEBI" id="CHEBI:30413"/>
    </ligand>
    <ligandPart>
        <name>Fe</name>
        <dbReference type="ChEBI" id="CHEBI:18248"/>
    </ligandPart>
</feature>
<gene>
    <name evidence="13" type="ORF">K2173_027898</name>
</gene>
<keyword evidence="10" id="KW-0472">Membrane</keyword>
<evidence type="ECO:0000256" key="3">
    <source>
        <dbReference type="ARBA" id="ARBA00022617"/>
    </source>
</evidence>
<dbReference type="InterPro" id="IPR017972">
    <property type="entry name" value="Cyt_P450_CS"/>
</dbReference>
<dbReference type="InterPro" id="IPR002401">
    <property type="entry name" value="Cyt_P450_E_grp-I"/>
</dbReference>
<dbReference type="PANTHER" id="PTHR24282:SF221">
    <property type="entry name" value="CYTOCHROME P450"/>
    <property type="match status" value="1"/>
</dbReference>
<evidence type="ECO:0000256" key="12">
    <source>
        <dbReference type="RuleBase" id="RU000461"/>
    </source>
</evidence>
<dbReference type="EMBL" id="JAIWQS010000002">
    <property type="protein sequence ID" value="KAJ8772721.1"/>
    <property type="molecule type" value="Genomic_DNA"/>
</dbReference>
<dbReference type="PRINTS" id="PR00385">
    <property type="entry name" value="P450"/>
</dbReference>
<dbReference type="InterPro" id="IPR036396">
    <property type="entry name" value="Cyt_P450_sf"/>
</dbReference>
<evidence type="ECO:0000256" key="7">
    <source>
        <dbReference type="ARBA" id="ARBA00023002"/>
    </source>
</evidence>
<evidence type="ECO:0000256" key="9">
    <source>
        <dbReference type="ARBA" id="ARBA00023033"/>
    </source>
</evidence>
<comment type="caution">
    <text evidence="13">The sequence shown here is derived from an EMBL/GenBank/DDBJ whole genome shotgun (WGS) entry which is preliminary data.</text>
</comment>
<dbReference type="SUPFAM" id="SSF48264">
    <property type="entry name" value="Cytochrome P450"/>
    <property type="match status" value="1"/>
</dbReference>
<protein>
    <recommendedName>
        <fullName evidence="15">Cytochrome P450</fullName>
    </recommendedName>
</protein>
<dbReference type="GO" id="GO:0004497">
    <property type="term" value="F:monooxygenase activity"/>
    <property type="evidence" value="ECO:0007669"/>
    <property type="project" value="UniProtKB-KW"/>
</dbReference>
<keyword evidence="4" id="KW-0812">Transmembrane</keyword>
<dbReference type="GO" id="GO:0016020">
    <property type="term" value="C:membrane"/>
    <property type="evidence" value="ECO:0007669"/>
    <property type="project" value="UniProtKB-SubCell"/>
</dbReference>
<dbReference type="PANTHER" id="PTHR24282">
    <property type="entry name" value="CYTOCHROME P450 FAMILY MEMBER"/>
    <property type="match status" value="1"/>
</dbReference>
<evidence type="ECO:0000256" key="10">
    <source>
        <dbReference type="ARBA" id="ARBA00023136"/>
    </source>
</evidence>
<evidence type="ECO:0000313" key="14">
    <source>
        <dbReference type="Proteomes" id="UP001159364"/>
    </source>
</evidence>
<keyword evidence="5 11" id="KW-0479">Metal-binding</keyword>
<comment type="cofactor">
    <cofactor evidence="11">
        <name>heme</name>
        <dbReference type="ChEBI" id="CHEBI:30413"/>
    </cofactor>
</comment>
<dbReference type="InterPro" id="IPR050665">
    <property type="entry name" value="Cytochrome_P450_Monooxygen"/>
</dbReference>
<dbReference type="GO" id="GO:0005506">
    <property type="term" value="F:iron ion binding"/>
    <property type="evidence" value="ECO:0007669"/>
    <property type="project" value="InterPro"/>
</dbReference>
<organism evidence="13 14">
    <name type="scientific">Erythroxylum novogranatense</name>
    <dbReference type="NCBI Taxonomy" id="1862640"/>
    <lineage>
        <taxon>Eukaryota</taxon>
        <taxon>Viridiplantae</taxon>
        <taxon>Streptophyta</taxon>
        <taxon>Embryophyta</taxon>
        <taxon>Tracheophyta</taxon>
        <taxon>Spermatophyta</taxon>
        <taxon>Magnoliopsida</taxon>
        <taxon>eudicotyledons</taxon>
        <taxon>Gunneridae</taxon>
        <taxon>Pentapetalae</taxon>
        <taxon>rosids</taxon>
        <taxon>fabids</taxon>
        <taxon>Malpighiales</taxon>
        <taxon>Erythroxylaceae</taxon>
        <taxon>Erythroxylum</taxon>
    </lineage>
</organism>
<evidence type="ECO:0000313" key="13">
    <source>
        <dbReference type="EMBL" id="KAJ8772721.1"/>
    </source>
</evidence>
<keyword evidence="9 12" id="KW-0503">Monooxygenase</keyword>
<keyword evidence="14" id="KW-1185">Reference proteome</keyword>
<evidence type="ECO:0000256" key="5">
    <source>
        <dbReference type="ARBA" id="ARBA00022723"/>
    </source>
</evidence>
<sequence>MFLTFLVMLLTTIGVVSTINFVYHVLWLPYKIQSHFLKQGVCGPGYRPVFGNTAEIRRLAAEAVSKPMTLDHKILPRAFARYHLWSALHGTTFLYWLGTKPVLVIADPTMIKEVLMNTGGSFEKGCSDPLEWGCHRRICSLALNMDHVKVPKMVEITSKMLGKLEEKKGSTGRDEVEIDVHKQLHQLSADIISATMFGSSFKEGKRILSYKKSLLTMPPLPSTFFLSSASSFCHYRFLPTATNRERWRIDKDINRSIRKVIESNNRREENTRNLLTDELEIEGIVNECKTFYFAGKETNANVLTWAIVLLSIHQDWQVKAREEVTRVLGDEESPTADTLSELKLIQMILNETLRLYAPVTFFVRKTCKDVQLGGLNIPSGTQLALAIMAINHDVQIWGEDVDEFIPERFSEPRKHLSAFFPWGLGPRTCVGQNLAMVEVKIALSMIFRRYSFTLSPTYVHAPIMILTVQPQNGAPLILQRA</sequence>
<dbReference type="Pfam" id="PF00067">
    <property type="entry name" value="p450"/>
    <property type="match status" value="1"/>
</dbReference>
<dbReference type="Proteomes" id="UP001159364">
    <property type="component" value="Linkage Group LG02"/>
</dbReference>
<dbReference type="PROSITE" id="PS00086">
    <property type="entry name" value="CYTOCHROME_P450"/>
    <property type="match status" value="1"/>
</dbReference>
<keyword evidence="3 11" id="KW-0349">Heme</keyword>
<dbReference type="Gene3D" id="1.10.630.10">
    <property type="entry name" value="Cytochrome P450"/>
    <property type="match status" value="1"/>
</dbReference>
<comment type="similarity">
    <text evidence="2 12">Belongs to the cytochrome P450 family.</text>
</comment>
<dbReference type="GO" id="GO:0016705">
    <property type="term" value="F:oxidoreductase activity, acting on paired donors, with incorporation or reduction of molecular oxygen"/>
    <property type="evidence" value="ECO:0007669"/>
    <property type="project" value="InterPro"/>
</dbReference>
<proteinExistence type="inferred from homology"/>
<evidence type="ECO:0000256" key="4">
    <source>
        <dbReference type="ARBA" id="ARBA00022692"/>
    </source>
</evidence>
<name>A0AAV8U0C7_9ROSI</name>
<evidence type="ECO:0000256" key="2">
    <source>
        <dbReference type="ARBA" id="ARBA00010617"/>
    </source>
</evidence>
<evidence type="ECO:0000256" key="8">
    <source>
        <dbReference type="ARBA" id="ARBA00023004"/>
    </source>
</evidence>
<dbReference type="AlphaFoldDB" id="A0AAV8U0C7"/>
<reference evidence="13 14" key="1">
    <citation type="submission" date="2021-09" db="EMBL/GenBank/DDBJ databases">
        <title>Genomic insights and catalytic innovation underlie evolution of tropane alkaloids biosynthesis.</title>
        <authorList>
            <person name="Wang Y.-J."/>
            <person name="Tian T."/>
            <person name="Huang J.-P."/>
            <person name="Huang S.-X."/>
        </authorList>
    </citation>
    <scope>NUCLEOTIDE SEQUENCE [LARGE SCALE GENOMIC DNA]</scope>
    <source>
        <strain evidence="13">KIB-2018</strain>
        <tissue evidence="13">Leaf</tissue>
    </source>
</reference>